<keyword evidence="3" id="KW-1185">Reference proteome</keyword>
<evidence type="ECO:0000313" key="2">
    <source>
        <dbReference type="EMBL" id="SHH61178.1"/>
    </source>
</evidence>
<dbReference type="Pfam" id="PF11153">
    <property type="entry name" value="DUF2931"/>
    <property type="match status" value="1"/>
</dbReference>
<dbReference type="InterPro" id="IPR021326">
    <property type="entry name" value="DUF2931"/>
</dbReference>
<keyword evidence="1" id="KW-0812">Transmembrane</keyword>
<evidence type="ECO:0000256" key="1">
    <source>
        <dbReference type="SAM" id="Phobius"/>
    </source>
</evidence>
<dbReference type="OrthoDB" id="5830811at2"/>
<evidence type="ECO:0008006" key="4">
    <source>
        <dbReference type="Google" id="ProtNLM"/>
    </source>
</evidence>
<keyword evidence="1" id="KW-0472">Membrane</keyword>
<evidence type="ECO:0000313" key="3">
    <source>
        <dbReference type="Proteomes" id="UP000184608"/>
    </source>
</evidence>
<proteinExistence type="predicted"/>
<accession>A0A1M5UE46</accession>
<dbReference type="EMBL" id="FQXZ01000001">
    <property type="protein sequence ID" value="SHH61178.1"/>
    <property type="molecule type" value="Genomic_DNA"/>
</dbReference>
<reference evidence="2 3" key="1">
    <citation type="submission" date="2016-11" db="EMBL/GenBank/DDBJ databases">
        <authorList>
            <person name="Jaros S."/>
            <person name="Januszkiewicz K."/>
            <person name="Wedrychowicz H."/>
        </authorList>
    </citation>
    <scope>NUCLEOTIDE SEQUENCE [LARGE SCALE GENOMIC DNA]</scope>
    <source>
        <strain evidence="2 3">CECT 7868</strain>
    </source>
</reference>
<dbReference type="RefSeq" id="WP_084193145.1">
    <property type="nucleotide sequence ID" value="NZ_FQXZ01000001.1"/>
</dbReference>
<feature type="transmembrane region" description="Helical" evidence="1">
    <location>
        <begin position="21"/>
        <end position="39"/>
    </location>
</feature>
<protein>
    <recommendedName>
        <fullName evidence="4">DUF2931 family protein</fullName>
    </recommendedName>
</protein>
<gene>
    <name evidence="2" type="ORF">VA7868_00072</name>
</gene>
<keyword evidence="1" id="KW-1133">Transmembrane helix</keyword>
<organism evidence="2 3">
    <name type="scientific">Vibrio aerogenes CECT 7868</name>
    <dbReference type="NCBI Taxonomy" id="1216006"/>
    <lineage>
        <taxon>Bacteria</taxon>
        <taxon>Pseudomonadati</taxon>
        <taxon>Pseudomonadota</taxon>
        <taxon>Gammaproteobacteria</taxon>
        <taxon>Vibrionales</taxon>
        <taxon>Vibrionaceae</taxon>
        <taxon>Vibrio</taxon>
    </lineage>
</organism>
<name>A0A1M5UE46_9VIBR</name>
<dbReference type="AlphaFoldDB" id="A0A1M5UE46"/>
<dbReference type="STRING" id="1216006.VA7868_00072"/>
<sequence>MSSETKILIHMEFKVPLKLKIIVLLIVVISVGGYSLYHYSHSAPKLAKGSAPWNIYISMPSLYPVYITQAYGISEVEDWTSPMMGGKQFMRRSGLKYVREHFPKYDGYGLPISGSVNSVLTQVAGKKSIPDSIYLYWVSLANLRFFVTRFDITPEIVKKMQQIRRWGNRERHCSLNQFVFGLLPNGQAKVWLTGCRIPEYIGEVAPLMEKDRDTNGYNKEDYHDSAMIKDIKARAEALGVNLFPVPWDRLERVYTYDKDGEYALRKARKLKRQAGK</sequence>
<dbReference type="Proteomes" id="UP000184608">
    <property type="component" value="Unassembled WGS sequence"/>
</dbReference>